<dbReference type="Proteomes" id="UP000765509">
    <property type="component" value="Unassembled WGS sequence"/>
</dbReference>
<organism evidence="2 3">
    <name type="scientific">Austropuccinia psidii MF-1</name>
    <dbReference type="NCBI Taxonomy" id="1389203"/>
    <lineage>
        <taxon>Eukaryota</taxon>
        <taxon>Fungi</taxon>
        <taxon>Dikarya</taxon>
        <taxon>Basidiomycota</taxon>
        <taxon>Pucciniomycotina</taxon>
        <taxon>Pucciniomycetes</taxon>
        <taxon>Pucciniales</taxon>
        <taxon>Sphaerophragmiaceae</taxon>
        <taxon>Austropuccinia</taxon>
    </lineage>
</organism>
<gene>
    <name evidence="2" type="ORF">O181_078059</name>
</gene>
<feature type="domain" description="Integrase zinc-binding" evidence="1">
    <location>
        <begin position="3"/>
        <end position="41"/>
    </location>
</feature>
<name>A0A9Q3IGX7_9BASI</name>
<dbReference type="InterPro" id="IPR041588">
    <property type="entry name" value="Integrase_H2C2"/>
</dbReference>
<proteinExistence type="predicted"/>
<sequence length="85" mass="9869">MRHMSEDRTKEGVGSKAWWPKSEQELSAYINTCVRFQNANRKHGKKYELRQHIEEPKHQWETMNMDCVTGLVPGGKKISMPASHS</sequence>
<evidence type="ECO:0000259" key="1">
    <source>
        <dbReference type="Pfam" id="PF17921"/>
    </source>
</evidence>
<reference evidence="2" key="1">
    <citation type="submission" date="2021-03" db="EMBL/GenBank/DDBJ databases">
        <title>Draft genome sequence of rust myrtle Austropuccinia psidii MF-1, a brazilian biotype.</title>
        <authorList>
            <person name="Quecine M.C."/>
            <person name="Pachon D.M.R."/>
            <person name="Bonatelli M.L."/>
            <person name="Correr F.H."/>
            <person name="Franceschini L.M."/>
            <person name="Leite T.F."/>
            <person name="Margarido G.R.A."/>
            <person name="Almeida C.A."/>
            <person name="Ferrarezi J.A."/>
            <person name="Labate C.A."/>
        </authorList>
    </citation>
    <scope>NUCLEOTIDE SEQUENCE</scope>
    <source>
        <strain evidence="2">MF-1</strain>
    </source>
</reference>
<evidence type="ECO:0000313" key="3">
    <source>
        <dbReference type="Proteomes" id="UP000765509"/>
    </source>
</evidence>
<protein>
    <recommendedName>
        <fullName evidence="1">Integrase zinc-binding domain-containing protein</fullName>
    </recommendedName>
</protein>
<accession>A0A9Q3IGX7</accession>
<keyword evidence="3" id="KW-1185">Reference proteome</keyword>
<comment type="caution">
    <text evidence="2">The sequence shown here is derived from an EMBL/GenBank/DDBJ whole genome shotgun (WGS) entry which is preliminary data.</text>
</comment>
<dbReference type="EMBL" id="AVOT02042918">
    <property type="protein sequence ID" value="MBW0538344.1"/>
    <property type="molecule type" value="Genomic_DNA"/>
</dbReference>
<dbReference type="Pfam" id="PF17921">
    <property type="entry name" value="Integrase_H2C2"/>
    <property type="match status" value="1"/>
</dbReference>
<dbReference type="AlphaFoldDB" id="A0A9Q3IGX7"/>
<evidence type="ECO:0000313" key="2">
    <source>
        <dbReference type="EMBL" id="MBW0538344.1"/>
    </source>
</evidence>